<dbReference type="Pfam" id="PF19055">
    <property type="entry name" value="ABC2_membrane_7"/>
    <property type="match status" value="1"/>
</dbReference>
<dbReference type="Pfam" id="PF00005">
    <property type="entry name" value="ABC_tran"/>
    <property type="match status" value="1"/>
</dbReference>
<dbReference type="GO" id="GO:0140359">
    <property type="term" value="F:ABC-type transporter activity"/>
    <property type="evidence" value="ECO:0007669"/>
    <property type="project" value="InterPro"/>
</dbReference>
<evidence type="ECO:0000256" key="1">
    <source>
        <dbReference type="ARBA" id="ARBA00004141"/>
    </source>
</evidence>
<reference evidence="10 11" key="1">
    <citation type="submission" date="2020-08" db="EMBL/GenBank/DDBJ databases">
        <title>Plant Genome Project.</title>
        <authorList>
            <person name="Zhang R.-G."/>
        </authorList>
    </citation>
    <scope>NUCLEOTIDE SEQUENCE [LARGE SCALE GENOMIC DNA]</scope>
    <source>
        <tissue evidence="10">Rhizome</tissue>
    </source>
</reference>
<dbReference type="Gene3D" id="3.40.50.300">
    <property type="entry name" value="P-loop containing nucleotide triphosphate hydrolases"/>
    <property type="match status" value="1"/>
</dbReference>
<feature type="domain" description="ABC transporter family G" evidence="9">
    <location>
        <begin position="93"/>
        <end position="147"/>
    </location>
</feature>
<proteinExistence type="inferred from homology"/>
<comment type="similarity">
    <text evidence="2">Belongs to the ABC transporter superfamily. ABCG family. Eye pigment precursor importer (TC 3.A.1.204) subfamily.</text>
</comment>
<keyword evidence="4" id="KW-0812">Transmembrane</keyword>
<protein>
    <recommendedName>
        <fullName evidence="12">ABC transporter family G domain-containing protein</fullName>
    </recommendedName>
</protein>
<feature type="domain" description="ABC transporter" evidence="8">
    <location>
        <begin position="6"/>
        <end position="63"/>
    </location>
</feature>
<name>A0A8J5GJQ9_ZINOF</name>
<feature type="compositionally biased region" description="Basic and acidic residues" evidence="7">
    <location>
        <begin position="192"/>
        <end position="224"/>
    </location>
</feature>
<evidence type="ECO:0000256" key="6">
    <source>
        <dbReference type="ARBA" id="ARBA00023136"/>
    </source>
</evidence>
<evidence type="ECO:0000313" key="10">
    <source>
        <dbReference type="EMBL" id="KAG6502828.1"/>
    </source>
</evidence>
<evidence type="ECO:0000256" key="7">
    <source>
        <dbReference type="SAM" id="MobiDB-lite"/>
    </source>
</evidence>
<keyword evidence="5" id="KW-1133">Transmembrane helix</keyword>
<gene>
    <name evidence="10" type="ORF">ZIOFF_035116</name>
</gene>
<keyword evidence="6" id="KW-0472">Membrane</keyword>
<dbReference type="InterPro" id="IPR043926">
    <property type="entry name" value="ABCG_dom"/>
</dbReference>
<evidence type="ECO:0000256" key="3">
    <source>
        <dbReference type="ARBA" id="ARBA00022448"/>
    </source>
</evidence>
<dbReference type="InterPro" id="IPR052215">
    <property type="entry name" value="Plant_ABCG"/>
</dbReference>
<evidence type="ECO:0000313" key="11">
    <source>
        <dbReference type="Proteomes" id="UP000734854"/>
    </source>
</evidence>
<evidence type="ECO:0000259" key="9">
    <source>
        <dbReference type="Pfam" id="PF19055"/>
    </source>
</evidence>
<dbReference type="EMBL" id="JACMSC010000010">
    <property type="protein sequence ID" value="KAG6502828.1"/>
    <property type="molecule type" value="Genomic_DNA"/>
</dbReference>
<dbReference type="Proteomes" id="UP000734854">
    <property type="component" value="Unassembled WGS sequence"/>
</dbReference>
<dbReference type="InterPro" id="IPR003439">
    <property type="entry name" value="ABC_transporter-like_ATP-bd"/>
</dbReference>
<dbReference type="GO" id="GO:0016020">
    <property type="term" value="C:membrane"/>
    <property type="evidence" value="ECO:0007669"/>
    <property type="project" value="UniProtKB-SubCell"/>
</dbReference>
<evidence type="ECO:0008006" key="12">
    <source>
        <dbReference type="Google" id="ProtNLM"/>
    </source>
</evidence>
<feature type="compositionally biased region" description="Low complexity" evidence="7">
    <location>
        <begin position="225"/>
        <end position="235"/>
    </location>
</feature>
<evidence type="ECO:0000256" key="5">
    <source>
        <dbReference type="ARBA" id="ARBA00022989"/>
    </source>
</evidence>
<feature type="region of interest" description="Disordered" evidence="7">
    <location>
        <begin position="170"/>
        <end position="235"/>
    </location>
</feature>
<accession>A0A8J5GJQ9</accession>
<dbReference type="GO" id="GO:0005524">
    <property type="term" value="F:ATP binding"/>
    <property type="evidence" value="ECO:0007669"/>
    <property type="project" value="InterPro"/>
</dbReference>
<keyword evidence="11" id="KW-1185">Reference proteome</keyword>
<dbReference type="PANTHER" id="PTHR48042:SF19">
    <property type="entry name" value="OS09G0472100 PROTEIN"/>
    <property type="match status" value="1"/>
</dbReference>
<dbReference type="AlphaFoldDB" id="A0A8J5GJQ9"/>
<comment type="subcellular location">
    <subcellularLocation>
        <location evidence="1">Membrane</location>
        <topology evidence="1">Multi-pass membrane protein</topology>
    </subcellularLocation>
</comment>
<organism evidence="10 11">
    <name type="scientific">Zingiber officinale</name>
    <name type="common">Ginger</name>
    <name type="synonym">Amomum zingiber</name>
    <dbReference type="NCBI Taxonomy" id="94328"/>
    <lineage>
        <taxon>Eukaryota</taxon>
        <taxon>Viridiplantae</taxon>
        <taxon>Streptophyta</taxon>
        <taxon>Embryophyta</taxon>
        <taxon>Tracheophyta</taxon>
        <taxon>Spermatophyta</taxon>
        <taxon>Magnoliopsida</taxon>
        <taxon>Liliopsida</taxon>
        <taxon>Zingiberales</taxon>
        <taxon>Zingiberaceae</taxon>
        <taxon>Zingiber</taxon>
    </lineage>
</organism>
<evidence type="ECO:0000256" key="2">
    <source>
        <dbReference type="ARBA" id="ARBA00005814"/>
    </source>
</evidence>
<comment type="caution">
    <text evidence="10">The sequence shown here is derived from an EMBL/GenBank/DDBJ whole genome shotgun (WGS) entry which is preliminary data.</text>
</comment>
<keyword evidence="3" id="KW-0813">Transport</keyword>
<dbReference type="GO" id="GO:0016887">
    <property type="term" value="F:ATP hydrolysis activity"/>
    <property type="evidence" value="ECO:0007669"/>
    <property type="project" value="InterPro"/>
</dbReference>
<sequence>MSTPAKRARAEATMRKMGLATAMDTRIDEWHVKGISGGQRRHVSICVELLTKPSLLFHDKPTSGLDSVATYHVIHRIARLARCERMTIVAAVHQPGSEVFDLFDRLCLLAYDNTVFFSPTPVATEFFASNGFACPSLCNPSDHYFRTINKDFDMVDQQLLGLTTTEEGRELGKQRSVANVMPHENNNTHARSINEKVEQSGGEQKKLSTKEGRPAVVGADDHRGSPSSLSGSPRS</sequence>
<dbReference type="PANTHER" id="PTHR48042">
    <property type="entry name" value="ABC TRANSPORTER G FAMILY MEMBER 11"/>
    <property type="match status" value="1"/>
</dbReference>
<dbReference type="SUPFAM" id="SSF52540">
    <property type="entry name" value="P-loop containing nucleoside triphosphate hydrolases"/>
    <property type="match status" value="1"/>
</dbReference>
<evidence type="ECO:0000259" key="8">
    <source>
        <dbReference type="Pfam" id="PF00005"/>
    </source>
</evidence>
<evidence type="ECO:0000256" key="4">
    <source>
        <dbReference type="ARBA" id="ARBA00022692"/>
    </source>
</evidence>
<dbReference type="InterPro" id="IPR027417">
    <property type="entry name" value="P-loop_NTPase"/>
</dbReference>